<evidence type="ECO:0000313" key="1">
    <source>
        <dbReference type="Proteomes" id="UP000887574"/>
    </source>
</evidence>
<keyword evidence="1" id="KW-1185">Reference proteome</keyword>
<reference evidence="2" key="1">
    <citation type="submission" date="2022-11" db="UniProtKB">
        <authorList>
            <consortium name="WormBaseParasite"/>
        </authorList>
    </citation>
    <scope>IDENTIFICATION</scope>
</reference>
<dbReference type="Proteomes" id="UP000887574">
    <property type="component" value="Unplaced"/>
</dbReference>
<name>A0A915DMG4_9BILA</name>
<evidence type="ECO:0000313" key="2">
    <source>
        <dbReference type="WBParaSite" id="jg21126"/>
    </source>
</evidence>
<sequence length="222" mass="25450">MPSSQSWDEYGNIVINGRMAMKAALSVVICRQGAKAKCEKPGLVLCYETHYLFDDGEIDRKDEFFKYVSEICAGDSGFVVTTENEDVIRIDTRFGNTYRVKLKTNDNCIIFLDQQKPNNTGLGPEYVQNWNLVPKAENKELIKMFWKEIHVQPKLDEIYNGHEVVKCYMKWENMGTACVAPDIMGHKHECQVSAVLGYDNYTKIWMSNDTSTGMSEVKKEFL</sequence>
<dbReference type="WBParaSite" id="jg21126">
    <property type="protein sequence ID" value="jg21126"/>
    <property type="gene ID" value="jg21126"/>
</dbReference>
<dbReference type="AlphaFoldDB" id="A0A915DMG4"/>
<protein>
    <submittedName>
        <fullName evidence="2">Uncharacterized protein</fullName>
    </submittedName>
</protein>
<organism evidence="1 2">
    <name type="scientific">Ditylenchus dipsaci</name>
    <dbReference type="NCBI Taxonomy" id="166011"/>
    <lineage>
        <taxon>Eukaryota</taxon>
        <taxon>Metazoa</taxon>
        <taxon>Ecdysozoa</taxon>
        <taxon>Nematoda</taxon>
        <taxon>Chromadorea</taxon>
        <taxon>Rhabditida</taxon>
        <taxon>Tylenchina</taxon>
        <taxon>Tylenchomorpha</taxon>
        <taxon>Sphaerularioidea</taxon>
        <taxon>Anguinidae</taxon>
        <taxon>Anguininae</taxon>
        <taxon>Ditylenchus</taxon>
    </lineage>
</organism>
<accession>A0A915DMG4</accession>
<proteinExistence type="predicted"/>